<dbReference type="EMBL" id="PGOL01000176">
    <property type="protein sequence ID" value="PKI75346.1"/>
    <property type="molecule type" value="Genomic_DNA"/>
</dbReference>
<dbReference type="AlphaFoldDB" id="A0A2I0L5D2"/>
<reference evidence="1 2" key="1">
    <citation type="submission" date="2017-11" db="EMBL/GenBank/DDBJ databases">
        <title>De-novo sequencing of pomegranate (Punica granatum L.) genome.</title>
        <authorList>
            <person name="Akparov Z."/>
            <person name="Amiraslanov A."/>
            <person name="Hajiyeva S."/>
            <person name="Abbasov M."/>
            <person name="Kaur K."/>
            <person name="Hamwieh A."/>
            <person name="Solovyev V."/>
            <person name="Salamov A."/>
            <person name="Braich B."/>
            <person name="Kosarev P."/>
            <person name="Mahmoud A."/>
            <person name="Hajiyev E."/>
            <person name="Babayeva S."/>
            <person name="Izzatullayeva V."/>
            <person name="Mammadov A."/>
            <person name="Mammadov A."/>
            <person name="Sharifova S."/>
            <person name="Ojaghi J."/>
            <person name="Eynullazada K."/>
            <person name="Bayramov B."/>
            <person name="Abdulazimova A."/>
            <person name="Shahmuradov I."/>
        </authorList>
    </citation>
    <scope>NUCLEOTIDE SEQUENCE [LARGE SCALE GENOMIC DNA]</scope>
    <source>
        <strain evidence="2">cv. AG2017</strain>
        <tissue evidence="1">Leaf</tissue>
    </source>
</reference>
<dbReference type="Proteomes" id="UP000233551">
    <property type="component" value="Unassembled WGS sequence"/>
</dbReference>
<sequence>MMECDIKWMGDTWIPLDGGEEGSQDARVLIENAFSVCVERALYASSSVMRRGIFRLQYRWSPDIPVKPGATEFVARGLAESSWMVEGSLGACRDDPVSKPALETKLGAMIASEVHRLEKMIYEILRRGSQSVWPYSGSCWKPPVNFVDPTMNSNLDLPDRFLLEFWGVVAGDPLMALESRWIQTGC</sequence>
<comment type="caution">
    <text evidence="1">The sequence shown here is derived from an EMBL/GenBank/DDBJ whole genome shotgun (WGS) entry which is preliminary data.</text>
</comment>
<keyword evidence="2" id="KW-1185">Reference proteome</keyword>
<evidence type="ECO:0000313" key="1">
    <source>
        <dbReference type="EMBL" id="PKI75346.1"/>
    </source>
</evidence>
<accession>A0A2I0L5D2</accession>
<proteinExistence type="predicted"/>
<organism evidence="1 2">
    <name type="scientific">Punica granatum</name>
    <name type="common">Pomegranate</name>
    <dbReference type="NCBI Taxonomy" id="22663"/>
    <lineage>
        <taxon>Eukaryota</taxon>
        <taxon>Viridiplantae</taxon>
        <taxon>Streptophyta</taxon>
        <taxon>Embryophyta</taxon>
        <taxon>Tracheophyta</taxon>
        <taxon>Spermatophyta</taxon>
        <taxon>Magnoliopsida</taxon>
        <taxon>eudicotyledons</taxon>
        <taxon>Gunneridae</taxon>
        <taxon>Pentapetalae</taxon>
        <taxon>rosids</taxon>
        <taxon>malvids</taxon>
        <taxon>Myrtales</taxon>
        <taxon>Lythraceae</taxon>
        <taxon>Punica</taxon>
    </lineage>
</organism>
<gene>
    <name evidence="1" type="ORF">CRG98_004230</name>
</gene>
<name>A0A2I0L5D2_PUNGR</name>
<protein>
    <submittedName>
        <fullName evidence="1">Uncharacterized protein</fullName>
    </submittedName>
</protein>
<evidence type="ECO:0000313" key="2">
    <source>
        <dbReference type="Proteomes" id="UP000233551"/>
    </source>
</evidence>